<dbReference type="HAMAP" id="MF_01805">
    <property type="entry name" value="ScpA"/>
    <property type="match status" value="1"/>
</dbReference>
<keyword evidence="2" id="KW-0159">Chromosome partition</keyword>
<dbReference type="PANTHER" id="PTHR33969">
    <property type="entry name" value="SEGREGATION AND CONDENSATION PROTEIN A"/>
    <property type="match status" value="1"/>
</dbReference>
<evidence type="ECO:0000256" key="1">
    <source>
        <dbReference type="ARBA" id="ARBA00044777"/>
    </source>
</evidence>
<dbReference type="Gene3D" id="6.10.250.2410">
    <property type="match status" value="1"/>
</dbReference>
<dbReference type="GO" id="GO:0006260">
    <property type="term" value="P:DNA replication"/>
    <property type="evidence" value="ECO:0007669"/>
    <property type="project" value="UniProtKB-UniRule"/>
</dbReference>
<comment type="function">
    <text evidence="2">Participates in chromosomal partition during cell division. May act via the formation of a condensin-like complex containing Smc and ScpB that pull DNA away from mid-cell into both cell halves.</text>
</comment>
<comment type="caution">
    <text evidence="3">The sequence shown here is derived from an EMBL/GenBank/DDBJ whole genome shotgun (WGS) entry which is preliminary data.</text>
</comment>
<dbReference type="PANTHER" id="PTHR33969:SF2">
    <property type="entry name" value="SEGREGATION AND CONDENSATION PROTEIN A"/>
    <property type="match status" value="1"/>
</dbReference>
<dbReference type="GO" id="GO:0007059">
    <property type="term" value="P:chromosome segregation"/>
    <property type="evidence" value="ECO:0007669"/>
    <property type="project" value="UniProtKB-UniRule"/>
</dbReference>
<evidence type="ECO:0000313" key="3">
    <source>
        <dbReference type="EMBL" id="TXD38183.1"/>
    </source>
</evidence>
<comment type="similarity">
    <text evidence="2">Belongs to the ScpA family.</text>
</comment>
<comment type="subcellular location">
    <subcellularLocation>
        <location evidence="2">Cytoplasm</location>
    </subcellularLocation>
    <text evidence="2">Associated with two foci at the outer edges of the nucleoid region in young cells, and at four foci within both cell halves in older cells.</text>
</comment>
<keyword evidence="2" id="KW-0132">Cell division</keyword>
<dbReference type="EMBL" id="VOSM01000002">
    <property type="protein sequence ID" value="TXD38183.1"/>
    <property type="molecule type" value="Genomic_DNA"/>
</dbReference>
<keyword evidence="2" id="KW-0131">Cell cycle</keyword>
<protein>
    <recommendedName>
        <fullName evidence="1 2">Segregation and condensation protein A</fullName>
    </recommendedName>
</protein>
<comment type="subunit">
    <text evidence="2">Component of a cohesin-like complex composed of ScpA, ScpB and the Smc homodimer, in which ScpA and ScpB bind to the head domain of Smc. The presence of the three proteins is required for the association of the complex with DNA.</text>
</comment>
<keyword evidence="4" id="KW-1185">Reference proteome</keyword>
<organism evidence="3 4">
    <name type="scientific">Lujinxingia vulgaris</name>
    <dbReference type="NCBI Taxonomy" id="2600176"/>
    <lineage>
        <taxon>Bacteria</taxon>
        <taxon>Deltaproteobacteria</taxon>
        <taxon>Bradymonadales</taxon>
        <taxon>Lujinxingiaceae</taxon>
        <taxon>Lujinxingia</taxon>
    </lineage>
</organism>
<gene>
    <name evidence="2" type="primary">scpA</name>
    <name evidence="3" type="ORF">FRC98_04605</name>
</gene>
<evidence type="ECO:0000313" key="4">
    <source>
        <dbReference type="Proteomes" id="UP000321412"/>
    </source>
</evidence>
<dbReference type="InterPro" id="IPR003768">
    <property type="entry name" value="ScpA"/>
</dbReference>
<dbReference type="GO" id="GO:0051301">
    <property type="term" value="P:cell division"/>
    <property type="evidence" value="ECO:0007669"/>
    <property type="project" value="UniProtKB-KW"/>
</dbReference>
<accession>A0A5C6XFK2</accession>
<reference evidence="3 4" key="1">
    <citation type="submission" date="2019-08" db="EMBL/GenBank/DDBJ databases">
        <title>Bradymonadales sp. TMQ4.</title>
        <authorList>
            <person name="Liang Q."/>
        </authorList>
    </citation>
    <scope>NUCLEOTIDE SEQUENCE [LARGE SCALE GENOMIC DNA]</scope>
    <source>
        <strain evidence="3 4">TMQ4</strain>
    </source>
</reference>
<dbReference type="OrthoDB" id="9811016at2"/>
<dbReference type="Pfam" id="PF02616">
    <property type="entry name" value="SMC_ScpA"/>
    <property type="match status" value="1"/>
</dbReference>
<evidence type="ECO:0000256" key="2">
    <source>
        <dbReference type="HAMAP-Rule" id="MF_01805"/>
    </source>
</evidence>
<name>A0A5C6XFK2_9DELT</name>
<dbReference type="GO" id="GO:0005737">
    <property type="term" value="C:cytoplasm"/>
    <property type="evidence" value="ECO:0007669"/>
    <property type="project" value="UniProtKB-SubCell"/>
</dbReference>
<dbReference type="RefSeq" id="WP_146980125.1">
    <property type="nucleotide sequence ID" value="NZ_VOSM01000002.1"/>
</dbReference>
<keyword evidence="2" id="KW-0963">Cytoplasm</keyword>
<dbReference type="AlphaFoldDB" id="A0A5C6XFK2"/>
<dbReference type="Proteomes" id="UP000321412">
    <property type="component" value="Unassembled WGS sequence"/>
</dbReference>
<sequence>MKSAPGGPRAADNAQVPPELRLDLPSYQGPMDLLLDLIREHEVDIFDIPIALITAEYLRYLDQLQALDLTVGGEWLEMAATLVYIKSRTLLPPDPEEEDDELGPDPREELVRRLIEYQVFKWAAEQLDDRPQLERDFFLAAPKAREEREQVGPPKLREADIADLVDALRRVIEKQREEPTWAYEITREKLTLRGMVLEISSILRDEPRISFESLFSEGRLTRHRVVTTFLALLEMTKLRMIKLFQSRLGGPDTLIIERAVIDIVEVSQTLEFYDSTP</sequence>
<proteinExistence type="inferred from homology"/>